<dbReference type="AlphaFoldDB" id="A0A839RT90"/>
<evidence type="ECO:0000313" key="1">
    <source>
        <dbReference type="EMBL" id="MBB3039567.1"/>
    </source>
</evidence>
<organism evidence="1 2">
    <name type="scientific">Hoyosella altamirensis</name>
    <dbReference type="NCBI Taxonomy" id="616997"/>
    <lineage>
        <taxon>Bacteria</taxon>
        <taxon>Bacillati</taxon>
        <taxon>Actinomycetota</taxon>
        <taxon>Actinomycetes</taxon>
        <taxon>Mycobacteriales</taxon>
        <taxon>Hoyosellaceae</taxon>
        <taxon>Hoyosella</taxon>
    </lineage>
</organism>
<gene>
    <name evidence="1" type="ORF">FHU29_004055</name>
</gene>
<dbReference type="RefSeq" id="WP_013808901.1">
    <property type="nucleotide sequence ID" value="NZ_BDDI01000001.1"/>
</dbReference>
<reference evidence="1 2" key="1">
    <citation type="submission" date="2020-08" db="EMBL/GenBank/DDBJ databases">
        <title>Sequencing the genomes of 1000 actinobacteria strains.</title>
        <authorList>
            <person name="Klenk H.-P."/>
        </authorList>
    </citation>
    <scope>NUCLEOTIDE SEQUENCE [LARGE SCALE GENOMIC DNA]</scope>
    <source>
        <strain evidence="1 2">DSM 45258</strain>
    </source>
</reference>
<dbReference type="Pfam" id="PF11021">
    <property type="entry name" value="DUF2613"/>
    <property type="match status" value="1"/>
</dbReference>
<sequence length="56" mass="6086">MRFLIPGAISAFAGTTLAFALVITGTTFAEQSARPDIDRVVQEQDSLLNQPEYGTR</sequence>
<dbReference type="EMBL" id="JACHWS010000004">
    <property type="protein sequence ID" value="MBB3039567.1"/>
    <property type="molecule type" value="Genomic_DNA"/>
</dbReference>
<comment type="caution">
    <text evidence="1">The sequence shown here is derived from an EMBL/GenBank/DDBJ whole genome shotgun (WGS) entry which is preliminary data.</text>
</comment>
<proteinExistence type="predicted"/>
<dbReference type="InterPro" id="IPR022566">
    <property type="entry name" value="DUF2613"/>
</dbReference>
<dbReference type="Proteomes" id="UP000567922">
    <property type="component" value="Unassembled WGS sequence"/>
</dbReference>
<name>A0A839RT90_9ACTN</name>
<protein>
    <submittedName>
        <fullName evidence="1">Uncharacterized protein</fullName>
    </submittedName>
</protein>
<accession>A0A839RT90</accession>
<evidence type="ECO:0000313" key="2">
    <source>
        <dbReference type="Proteomes" id="UP000567922"/>
    </source>
</evidence>
<keyword evidence="2" id="KW-1185">Reference proteome</keyword>
<dbReference type="OrthoDB" id="4570799at2"/>